<gene>
    <name evidence="1" type="ORF">NBR_LOCUS1375</name>
</gene>
<protein>
    <submittedName>
        <fullName evidence="1 3">Uncharacterized protein</fullName>
    </submittedName>
</protein>
<organism evidence="3">
    <name type="scientific">Nippostrongylus brasiliensis</name>
    <name type="common">Rat hookworm</name>
    <dbReference type="NCBI Taxonomy" id="27835"/>
    <lineage>
        <taxon>Eukaryota</taxon>
        <taxon>Metazoa</taxon>
        <taxon>Ecdysozoa</taxon>
        <taxon>Nematoda</taxon>
        <taxon>Chromadorea</taxon>
        <taxon>Rhabditida</taxon>
        <taxon>Rhabditina</taxon>
        <taxon>Rhabditomorpha</taxon>
        <taxon>Strongyloidea</taxon>
        <taxon>Heligmosomidae</taxon>
        <taxon>Nippostrongylus</taxon>
    </lineage>
</organism>
<evidence type="ECO:0000313" key="2">
    <source>
        <dbReference type="Proteomes" id="UP000271162"/>
    </source>
</evidence>
<name>A0A0N4XFS2_NIPBR</name>
<dbReference type="WBParaSite" id="NBR_0000137401-mRNA-1">
    <property type="protein sequence ID" value="NBR_0000137401-mRNA-1"/>
    <property type="gene ID" value="NBR_0000137401"/>
</dbReference>
<sequence>MLSQLFLGRVCPILKWTRTTRSKAVRIVSVE</sequence>
<evidence type="ECO:0000313" key="1">
    <source>
        <dbReference type="EMBL" id="VDL64780.1"/>
    </source>
</evidence>
<reference evidence="1 2" key="2">
    <citation type="submission" date="2018-11" db="EMBL/GenBank/DDBJ databases">
        <authorList>
            <consortium name="Pathogen Informatics"/>
        </authorList>
    </citation>
    <scope>NUCLEOTIDE SEQUENCE [LARGE SCALE GENOMIC DNA]</scope>
</reference>
<dbReference type="AlphaFoldDB" id="A0A0N4XFS2"/>
<reference evidence="3" key="1">
    <citation type="submission" date="2017-02" db="UniProtKB">
        <authorList>
            <consortium name="WormBaseParasite"/>
        </authorList>
    </citation>
    <scope>IDENTIFICATION</scope>
</reference>
<dbReference type="EMBL" id="UYSL01001057">
    <property type="protein sequence ID" value="VDL64780.1"/>
    <property type="molecule type" value="Genomic_DNA"/>
</dbReference>
<keyword evidence="2" id="KW-1185">Reference proteome</keyword>
<evidence type="ECO:0000313" key="3">
    <source>
        <dbReference type="WBParaSite" id="NBR_0000137401-mRNA-1"/>
    </source>
</evidence>
<accession>A0A0N4XFS2</accession>
<dbReference type="Proteomes" id="UP000271162">
    <property type="component" value="Unassembled WGS sequence"/>
</dbReference>
<proteinExistence type="predicted"/>